<dbReference type="AlphaFoldDB" id="A0A9P7CZD1"/>
<gene>
    <name evidence="2" type="ORF">EV702DRAFT_1048651</name>
</gene>
<dbReference type="EMBL" id="JABBWD010000053">
    <property type="protein sequence ID" value="KAG1772531.1"/>
    <property type="molecule type" value="Genomic_DNA"/>
</dbReference>
<dbReference type="OrthoDB" id="2499931at2759"/>
<sequence length="225" mass="25272">MPPQTQRRRGLTVVRVRPKELNTGTHSLPSHGIVQRRSSLSSRDCVVLITGTIRVMGACLLECLLCVPQITRIFLLNCMKPGTPTMLEHHQEIFKAQSLDPTGLDIDKVVYLEGTLDKDYFGLSTDTFDELVLSWGPSYLEGHPHLCPRPSLKHQLKPEFEEQERDAQLAAMDTVNKASATLTHLLCSAKSCHNQLWNSTISHHICAWLQVVPTDNTFTTILQHV</sequence>
<accession>A0A9P7CZD1</accession>
<evidence type="ECO:0000313" key="3">
    <source>
        <dbReference type="Proteomes" id="UP000714275"/>
    </source>
</evidence>
<dbReference type="Gene3D" id="3.40.50.720">
    <property type="entry name" value="NAD(P)-binding Rossmann-like Domain"/>
    <property type="match status" value="1"/>
</dbReference>
<name>A0A9P7CZD1_9AGAM</name>
<comment type="caution">
    <text evidence="2">The sequence shown here is derived from an EMBL/GenBank/DDBJ whole genome shotgun (WGS) entry which is preliminary data.</text>
</comment>
<dbReference type="InterPro" id="IPR013120">
    <property type="entry name" value="FAR_NAD-bd"/>
</dbReference>
<dbReference type="Proteomes" id="UP000714275">
    <property type="component" value="Unassembled WGS sequence"/>
</dbReference>
<feature type="domain" description="Thioester reductase (TE)" evidence="1">
    <location>
        <begin position="49"/>
        <end position="132"/>
    </location>
</feature>
<evidence type="ECO:0000313" key="2">
    <source>
        <dbReference type="EMBL" id="KAG1772531.1"/>
    </source>
</evidence>
<protein>
    <recommendedName>
        <fullName evidence="1">Thioester reductase (TE) domain-containing protein</fullName>
    </recommendedName>
</protein>
<reference evidence="2" key="1">
    <citation type="journal article" date="2020" name="New Phytol.">
        <title>Comparative genomics reveals dynamic genome evolution in host specialist ectomycorrhizal fungi.</title>
        <authorList>
            <person name="Lofgren L.A."/>
            <person name="Nguyen N.H."/>
            <person name="Vilgalys R."/>
            <person name="Ruytinx J."/>
            <person name="Liao H.L."/>
            <person name="Branco S."/>
            <person name="Kuo A."/>
            <person name="LaButti K."/>
            <person name="Lipzen A."/>
            <person name="Andreopoulos W."/>
            <person name="Pangilinan J."/>
            <person name="Riley R."/>
            <person name="Hundley H."/>
            <person name="Na H."/>
            <person name="Barry K."/>
            <person name="Grigoriev I.V."/>
            <person name="Stajich J.E."/>
            <person name="Kennedy P.G."/>
        </authorList>
    </citation>
    <scope>NUCLEOTIDE SEQUENCE</scope>
    <source>
        <strain evidence="2">DOB743</strain>
    </source>
</reference>
<keyword evidence="3" id="KW-1185">Reference proteome</keyword>
<proteinExistence type="predicted"/>
<dbReference type="Pfam" id="PF07993">
    <property type="entry name" value="NAD_binding_4"/>
    <property type="match status" value="1"/>
</dbReference>
<evidence type="ECO:0000259" key="1">
    <source>
        <dbReference type="Pfam" id="PF07993"/>
    </source>
</evidence>
<organism evidence="2 3">
    <name type="scientific">Suillus placidus</name>
    <dbReference type="NCBI Taxonomy" id="48579"/>
    <lineage>
        <taxon>Eukaryota</taxon>
        <taxon>Fungi</taxon>
        <taxon>Dikarya</taxon>
        <taxon>Basidiomycota</taxon>
        <taxon>Agaricomycotina</taxon>
        <taxon>Agaricomycetes</taxon>
        <taxon>Agaricomycetidae</taxon>
        <taxon>Boletales</taxon>
        <taxon>Suillineae</taxon>
        <taxon>Suillaceae</taxon>
        <taxon>Suillus</taxon>
    </lineage>
</organism>